<organism evidence="1 2">
    <name type="scientific">Ferirhizobium litorale</name>
    <dbReference type="NCBI Taxonomy" id="2927786"/>
    <lineage>
        <taxon>Bacteria</taxon>
        <taxon>Pseudomonadati</taxon>
        <taxon>Pseudomonadota</taxon>
        <taxon>Alphaproteobacteria</taxon>
        <taxon>Hyphomicrobiales</taxon>
        <taxon>Rhizobiaceae</taxon>
        <taxon>Ferirhizobium</taxon>
    </lineage>
</organism>
<protein>
    <submittedName>
        <fullName evidence="1">Uncharacterized protein</fullName>
    </submittedName>
</protein>
<dbReference type="Proteomes" id="UP001161580">
    <property type="component" value="Unassembled WGS sequence"/>
</dbReference>
<proteinExistence type="predicted"/>
<dbReference type="AlphaFoldDB" id="A0AAE3QDG5"/>
<evidence type="ECO:0000313" key="2">
    <source>
        <dbReference type="Proteomes" id="UP001161580"/>
    </source>
</evidence>
<reference evidence="1" key="1">
    <citation type="submission" date="2022-03" db="EMBL/GenBank/DDBJ databases">
        <title>Fererhizobium litorale gen. nov., sp. nov., isolated from sandy sediments of the Sea of Japan seashore.</title>
        <authorList>
            <person name="Romanenko L."/>
            <person name="Kurilenko V."/>
            <person name="Otstavnykh N."/>
            <person name="Svetashev V."/>
            <person name="Tekutyeva L."/>
            <person name="Isaeva M."/>
            <person name="Mikhailov V."/>
        </authorList>
    </citation>
    <scope>NUCLEOTIDE SEQUENCE</scope>
    <source>
        <strain evidence="1">KMM 9576</strain>
    </source>
</reference>
<comment type="caution">
    <text evidence="1">The sequence shown here is derived from an EMBL/GenBank/DDBJ whole genome shotgun (WGS) entry which is preliminary data.</text>
</comment>
<evidence type="ECO:0000313" key="1">
    <source>
        <dbReference type="EMBL" id="MDI7921818.1"/>
    </source>
</evidence>
<name>A0AAE3QDG5_9HYPH</name>
<dbReference type="RefSeq" id="WP_311786156.1">
    <property type="nucleotide sequence ID" value="NZ_JALDYY010000003.1"/>
</dbReference>
<sequence>MIKEKHAAGERLNEGNITQALQSSASLQVTKNVRPRVIDYDQTTRVLNVVDRSFIIWLSMQDRVELAQELGIT</sequence>
<keyword evidence="2" id="KW-1185">Reference proteome</keyword>
<dbReference type="EMBL" id="JALDYZ010000003">
    <property type="protein sequence ID" value="MDI7921818.1"/>
    <property type="molecule type" value="Genomic_DNA"/>
</dbReference>
<accession>A0AAE3QDG5</accession>
<gene>
    <name evidence="1" type="ORF">MRS75_06925</name>
</gene>